<evidence type="ECO:0000256" key="1">
    <source>
        <dbReference type="SAM" id="MobiDB-lite"/>
    </source>
</evidence>
<evidence type="ECO:0000256" key="2">
    <source>
        <dbReference type="SAM" id="Phobius"/>
    </source>
</evidence>
<dbReference type="AlphaFoldDB" id="A0A7M6DMV0"/>
<name>A0A7M6DMV0_9CNID</name>
<evidence type="ECO:0000313" key="4">
    <source>
        <dbReference type="EnsemblMetazoa" id="CLYHEMP016816.1"/>
    </source>
</evidence>
<feature type="transmembrane region" description="Helical" evidence="2">
    <location>
        <begin position="502"/>
        <end position="519"/>
    </location>
</feature>
<evidence type="ECO:0000256" key="3">
    <source>
        <dbReference type="SAM" id="SignalP"/>
    </source>
</evidence>
<dbReference type="GeneID" id="136800525"/>
<accession>A0A7M6DMV0</accession>
<keyword evidence="3" id="KW-0732">Signal</keyword>
<reference evidence="4" key="1">
    <citation type="submission" date="2021-01" db="UniProtKB">
        <authorList>
            <consortium name="EnsemblMetazoa"/>
        </authorList>
    </citation>
    <scope>IDENTIFICATION</scope>
</reference>
<dbReference type="RefSeq" id="XP_066913289.1">
    <property type="nucleotide sequence ID" value="XM_067057188.1"/>
</dbReference>
<protein>
    <submittedName>
        <fullName evidence="4">Uncharacterized protein</fullName>
    </submittedName>
</protein>
<proteinExistence type="predicted"/>
<dbReference type="Proteomes" id="UP000594262">
    <property type="component" value="Unplaced"/>
</dbReference>
<dbReference type="EnsemblMetazoa" id="CLYHEMT016816.1">
    <property type="protein sequence ID" value="CLYHEMP016816.1"/>
    <property type="gene ID" value="CLYHEMG016816"/>
</dbReference>
<keyword evidence="2" id="KW-0812">Transmembrane</keyword>
<feature type="chain" id="PRO_5029508783" evidence="3">
    <location>
        <begin position="21"/>
        <end position="568"/>
    </location>
</feature>
<feature type="region of interest" description="Disordered" evidence="1">
    <location>
        <begin position="384"/>
        <end position="421"/>
    </location>
</feature>
<keyword evidence="2" id="KW-1133">Transmembrane helix</keyword>
<keyword evidence="2" id="KW-0472">Membrane</keyword>
<feature type="signal peptide" evidence="3">
    <location>
        <begin position="1"/>
        <end position="20"/>
    </location>
</feature>
<organism evidence="4 5">
    <name type="scientific">Clytia hemisphaerica</name>
    <dbReference type="NCBI Taxonomy" id="252671"/>
    <lineage>
        <taxon>Eukaryota</taxon>
        <taxon>Metazoa</taxon>
        <taxon>Cnidaria</taxon>
        <taxon>Hydrozoa</taxon>
        <taxon>Hydroidolina</taxon>
        <taxon>Leptothecata</taxon>
        <taxon>Obeliida</taxon>
        <taxon>Clytiidae</taxon>
        <taxon>Clytia</taxon>
    </lineage>
</organism>
<keyword evidence="5" id="KW-1185">Reference proteome</keyword>
<feature type="region of interest" description="Disordered" evidence="1">
    <location>
        <begin position="434"/>
        <end position="464"/>
    </location>
</feature>
<evidence type="ECO:0000313" key="5">
    <source>
        <dbReference type="Proteomes" id="UP000594262"/>
    </source>
</evidence>
<sequence>MHYNIGILLIVWSLLQQTVSHNRTVYKYIRDGCIQCRQINRVVVEQQTNGLRSFRLDHFLKQLHLYHDHSTGKFFSLRNTCRKLNQKFTRHKTVLPPLHPLSVDKEQSPLWDVKILNQVKNEKVTREKDRQPSFYSPHLLFLKLTNFVKDLFKREAVCLQCGKHGKFVPPYTTKTSMLKKFMQLVFGPSTKRNIRENICAVPVFRIGKTRLQNRPLAPVEHEIFQKSPIFINKSVDKLSVTNLSLDVTVPVLTNTTSAAHRKSVTLTQTSLLRKIIKNWWKLFSLFGKGQCFVRRDNLPKESGWWSSFNLFGQDVRIKDSLPQNSHDKNITVKKVQYNNWWALVSLLSKGVSPSVIKDVESPIEPVEEVPAVKIVVEKTIKNETEPASLETNETEQNTEKPVQDNTIEEESRNLDESNQTSELFGEDLEAFEDEKEEDFLTDSTHEQPLLVTPPEETQTNNNKSTSTSIDIVYHTLHTIPLKPKMFILKWQKRYYGGEVAESWLTFILIFAMLLSLLRNKRSLKEHTRQTRPLLRNTPTIPPPLIPKKKTFELEWIVAIAEISIANLD</sequence>